<feature type="compositionally biased region" description="Polar residues" evidence="2">
    <location>
        <begin position="81"/>
        <end position="94"/>
    </location>
</feature>
<keyword evidence="1" id="KW-0863">Zinc-finger</keyword>
<keyword evidence="5" id="KW-1185">Reference proteome</keyword>
<sequence>MNNHHENTTISISIVDTESQPFNATESCIDSNSPYLTEYGLFDNSFPSLPNIDTSVSPYSMNQAMQSPGYEFSVSDGLSALSLQTESQPTSPQSPYHLELSSSQSDYESSDSGSLHSPDPIASPMSPWYTSDLLAVPFAGRGRSLHRSVSCRHSPYGSPRVKTRSPSNASAHSEDMRMTMPVPHHYRSRSLSDASSSSPNGAFSDGSLLLFSPHSTSSQSFSSREHSPASSLYSLDVPEASSPDNDGRFGKSKKYRTKVGSKAIQDASASRRKKEAKFFCEEAGCSSSFTTQQNLLHHINSHKGEKPYPCKNAPECPKRFGTPHVANRHSHSCPKSKKMTSPHANLVPPNTFYRHHV</sequence>
<dbReference type="InterPro" id="IPR036236">
    <property type="entry name" value="Znf_C2H2_sf"/>
</dbReference>
<dbReference type="PROSITE" id="PS00028">
    <property type="entry name" value="ZINC_FINGER_C2H2_1"/>
    <property type="match status" value="1"/>
</dbReference>
<evidence type="ECO:0000313" key="4">
    <source>
        <dbReference type="EMBL" id="KAK7031193.1"/>
    </source>
</evidence>
<organism evidence="4 5">
    <name type="scientific">Paramarasmius palmivorus</name>
    <dbReference type="NCBI Taxonomy" id="297713"/>
    <lineage>
        <taxon>Eukaryota</taxon>
        <taxon>Fungi</taxon>
        <taxon>Dikarya</taxon>
        <taxon>Basidiomycota</taxon>
        <taxon>Agaricomycotina</taxon>
        <taxon>Agaricomycetes</taxon>
        <taxon>Agaricomycetidae</taxon>
        <taxon>Agaricales</taxon>
        <taxon>Marasmiineae</taxon>
        <taxon>Marasmiaceae</taxon>
        <taxon>Paramarasmius</taxon>
    </lineage>
</organism>
<dbReference type="PROSITE" id="PS50157">
    <property type="entry name" value="ZINC_FINGER_C2H2_2"/>
    <property type="match status" value="1"/>
</dbReference>
<keyword evidence="1" id="KW-0479">Metal-binding</keyword>
<keyword evidence="1" id="KW-0862">Zinc</keyword>
<gene>
    <name evidence="4" type="ORF">VNI00_013609</name>
</gene>
<evidence type="ECO:0000313" key="5">
    <source>
        <dbReference type="Proteomes" id="UP001383192"/>
    </source>
</evidence>
<comment type="caution">
    <text evidence="4">The sequence shown here is derived from an EMBL/GenBank/DDBJ whole genome shotgun (WGS) entry which is preliminary data.</text>
</comment>
<feature type="domain" description="C2H2-type" evidence="3">
    <location>
        <begin position="278"/>
        <end position="307"/>
    </location>
</feature>
<dbReference type="Gene3D" id="3.30.160.60">
    <property type="entry name" value="Classic Zinc Finger"/>
    <property type="match status" value="1"/>
</dbReference>
<dbReference type="EMBL" id="JAYKXP010000070">
    <property type="protein sequence ID" value="KAK7031193.1"/>
    <property type="molecule type" value="Genomic_DNA"/>
</dbReference>
<protein>
    <recommendedName>
        <fullName evidence="3">C2H2-type domain-containing protein</fullName>
    </recommendedName>
</protein>
<feature type="compositionally biased region" description="Low complexity" evidence="2">
    <location>
        <begin position="101"/>
        <end position="117"/>
    </location>
</feature>
<evidence type="ECO:0000256" key="2">
    <source>
        <dbReference type="SAM" id="MobiDB-lite"/>
    </source>
</evidence>
<dbReference type="InterPro" id="IPR013087">
    <property type="entry name" value="Znf_C2H2_type"/>
</dbReference>
<dbReference type="GO" id="GO:0008270">
    <property type="term" value="F:zinc ion binding"/>
    <property type="evidence" value="ECO:0007669"/>
    <property type="project" value="UniProtKB-KW"/>
</dbReference>
<accession>A0AAW0BW61</accession>
<evidence type="ECO:0000256" key="1">
    <source>
        <dbReference type="PROSITE-ProRule" id="PRU00042"/>
    </source>
</evidence>
<feature type="compositionally biased region" description="Basic residues" evidence="2">
    <location>
        <begin position="327"/>
        <end position="340"/>
    </location>
</feature>
<feature type="region of interest" description="Disordered" evidence="2">
    <location>
        <begin position="232"/>
        <end position="258"/>
    </location>
</feature>
<dbReference type="AlphaFoldDB" id="A0AAW0BW61"/>
<feature type="region of interest" description="Disordered" evidence="2">
    <location>
        <begin position="81"/>
        <end position="119"/>
    </location>
</feature>
<feature type="region of interest" description="Disordered" evidence="2">
    <location>
        <begin position="148"/>
        <end position="178"/>
    </location>
</feature>
<reference evidence="4 5" key="1">
    <citation type="submission" date="2024-01" db="EMBL/GenBank/DDBJ databases">
        <title>A draft genome for a cacao thread blight-causing isolate of Paramarasmius palmivorus.</title>
        <authorList>
            <person name="Baruah I.K."/>
            <person name="Bukari Y."/>
            <person name="Amoako-Attah I."/>
            <person name="Meinhardt L.W."/>
            <person name="Bailey B.A."/>
            <person name="Cohen S.P."/>
        </authorList>
    </citation>
    <scope>NUCLEOTIDE SEQUENCE [LARGE SCALE GENOMIC DNA]</scope>
    <source>
        <strain evidence="4 5">GH-12</strain>
    </source>
</reference>
<proteinExistence type="predicted"/>
<feature type="region of interest" description="Disordered" evidence="2">
    <location>
        <begin position="327"/>
        <end position="350"/>
    </location>
</feature>
<dbReference type="Proteomes" id="UP001383192">
    <property type="component" value="Unassembled WGS sequence"/>
</dbReference>
<name>A0AAW0BW61_9AGAR</name>
<dbReference type="SUPFAM" id="SSF57667">
    <property type="entry name" value="beta-beta-alpha zinc fingers"/>
    <property type="match status" value="1"/>
</dbReference>
<evidence type="ECO:0000259" key="3">
    <source>
        <dbReference type="PROSITE" id="PS50157"/>
    </source>
</evidence>